<evidence type="ECO:0000313" key="8">
    <source>
        <dbReference type="Proteomes" id="UP000287171"/>
    </source>
</evidence>
<sequence>MNEPPPVHDTVFSSEQLNKRFYNQFKSEHALALGQLHGVVNNDDATAYITTLLLRLIVLYFLQGQGLLDNDPDYLFNRLQRVRQWSGPDCFYREYLLPLFNALYTGQPIALAQKIGLGHLPHVEIPLFQPDPLELRSPLLLIEDAMFFRLFDFFSSYQWQLDHQLEPQKDTLQPSILAYIFEQHSDQKQTGTYYTQEDIALYITGYTILPRLLLKIAEDLPETFGEHASCWQLLKTQPERYIHQTVCTTAYLPEETEREYQQRKVRYHDVLDRLKTGSIHNIVDLITYNLNLQRFTTDILMNIQEPAFLLLFLKNLKQITILDPTCGSGAFLLAAMQLLQPLYTLCLERLDVLVTTSINQQDACLSIIIEERQQQQYHPTRQHYILTLIAQHNLYGVDLAPEAINICRLRLYLARLASIKHIEDIQPWSTLTFNIHTGNALVGTIWNADLDTHATITAPTQPTIEHSQQHSFHWQQTFPEVFSAGGFDVIVGNPPYLEYSKIKGEYTIDGYEEKSCGNIYAAIIERSLALCRPYHSQLGLIVPISLCGSQRFTALRQLLVEKHSALWLANFEIFPCRLFEGAFQRLSILLASQQAQPVPPTLHVTRIHRWYSAERPYLLSLLHYTQVQQLQLYLPLVFPKLASSQQELILQQLQQVANKKTIGITMCDQPTEYYVYYQEATNYWAKAVCHVPFYKKNGQVMNPPHGRFLFFADQQTAQNVMAILNSSLFYLWFATFADGFHLSHALVKNFPLNQDLLCSPELGILAQRLEQDILVHARLSTRNTQHKEPTSKSGHMIELTEYYMRHSKPILDDIDRVLATYYRFNPHDLDFVLHYDEKHRLTGPRKKHKGQSSISNILYK</sequence>
<dbReference type="GO" id="GO:0009007">
    <property type="term" value="F:site-specific DNA-methyltransferase (adenine-specific) activity"/>
    <property type="evidence" value="ECO:0007669"/>
    <property type="project" value="UniProtKB-EC"/>
</dbReference>
<dbReference type="Proteomes" id="UP000287171">
    <property type="component" value="Unassembled WGS sequence"/>
</dbReference>
<gene>
    <name evidence="7" type="ORF">KDA_02090</name>
</gene>
<comment type="catalytic activity">
    <reaction evidence="5">
        <text>a 2'-deoxyadenosine in DNA + S-adenosyl-L-methionine = an N(6)-methyl-2'-deoxyadenosine in DNA + S-adenosyl-L-homocysteine + H(+)</text>
        <dbReference type="Rhea" id="RHEA:15197"/>
        <dbReference type="Rhea" id="RHEA-COMP:12418"/>
        <dbReference type="Rhea" id="RHEA-COMP:12419"/>
        <dbReference type="ChEBI" id="CHEBI:15378"/>
        <dbReference type="ChEBI" id="CHEBI:57856"/>
        <dbReference type="ChEBI" id="CHEBI:59789"/>
        <dbReference type="ChEBI" id="CHEBI:90615"/>
        <dbReference type="ChEBI" id="CHEBI:90616"/>
        <dbReference type="EC" id="2.1.1.72"/>
    </reaction>
</comment>
<dbReference type="EC" id="2.1.1.72" evidence="1"/>
<dbReference type="InterPro" id="IPR029063">
    <property type="entry name" value="SAM-dependent_MTases_sf"/>
</dbReference>
<dbReference type="Gene3D" id="3.40.50.150">
    <property type="entry name" value="Vaccinia Virus protein VP39"/>
    <property type="match status" value="1"/>
</dbReference>
<dbReference type="AlphaFoldDB" id="A0A402B050"/>
<dbReference type="EMBL" id="BIFT01000001">
    <property type="protein sequence ID" value="GCE24725.1"/>
    <property type="molecule type" value="Genomic_DNA"/>
</dbReference>
<evidence type="ECO:0000256" key="4">
    <source>
        <dbReference type="ARBA" id="ARBA00022691"/>
    </source>
</evidence>
<keyword evidence="8" id="KW-1185">Reference proteome</keyword>
<evidence type="ECO:0000313" key="7">
    <source>
        <dbReference type="EMBL" id="GCE24725.1"/>
    </source>
</evidence>
<proteinExistence type="predicted"/>
<dbReference type="Pfam" id="PF07669">
    <property type="entry name" value="Eco57I"/>
    <property type="match status" value="1"/>
</dbReference>
<keyword evidence="4" id="KW-0949">S-adenosyl-L-methionine</keyword>
<dbReference type="InterPro" id="IPR050953">
    <property type="entry name" value="N4_N6_ade-DNA_methylase"/>
</dbReference>
<evidence type="ECO:0000256" key="5">
    <source>
        <dbReference type="ARBA" id="ARBA00047942"/>
    </source>
</evidence>
<evidence type="ECO:0000259" key="6">
    <source>
        <dbReference type="Pfam" id="PF07669"/>
    </source>
</evidence>
<name>A0A402B050_9CHLR</name>
<dbReference type="RefSeq" id="WP_161981843.1">
    <property type="nucleotide sequence ID" value="NZ_BIFT01000001.1"/>
</dbReference>
<dbReference type="PANTHER" id="PTHR33841:SF1">
    <property type="entry name" value="DNA METHYLTRANSFERASE A"/>
    <property type="match status" value="1"/>
</dbReference>
<dbReference type="GO" id="GO:0006304">
    <property type="term" value="P:DNA modification"/>
    <property type="evidence" value="ECO:0007669"/>
    <property type="project" value="InterPro"/>
</dbReference>
<keyword evidence="2" id="KW-0489">Methyltransferase</keyword>
<accession>A0A402B050</accession>
<dbReference type="PANTHER" id="PTHR33841">
    <property type="entry name" value="DNA METHYLTRANSFERASE YEEA-RELATED"/>
    <property type="match status" value="1"/>
</dbReference>
<evidence type="ECO:0000256" key="1">
    <source>
        <dbReference type="ARBA" id="ARBA00011900"/>
    </source>
</evidence>
<feature type="domain" description="Type II methyltransferase M.TaqI-like" evidence="6">
    <location>
        <begin position="392"/>
        <end position="571"/>
    </location>
</feature>
<evidence type="ECO:0000256" key="2">
    <source>
        <dbReference type="ARBA" id="ARBA00022603"/>
    </source>
</evidence>
<dbReference type="SUPFAM" id="SSF53335">
    <property type="entry name" value="S-adenosyl-L-methionine-dependent methyltransferases"/>
    <property type="match status" value="1"/>
</dbReference>
<dbReference type="InterPro" id="IPR011639">
    <property type="entry name" value="MethylTrfase_TaqI-like_dom"/>
</dbReference>
<organism evidence="7 8">
    <name type="scientific">Dictyobacter alpinus</name>
    <dbReference type="NCBI Taxonomy" id="2014873"/>
    <lineage>
        <taxon>Bacteria</taxon>
        <taxon>Bacillati</taxon>
        <taxon>Chloroflexota</taxon>
        <taxon>Ktedonobacteria</taxon>
        <taxon>Ktedonobacterales</taxon>
        <taxon>Dictyobacteraceae</taxon>
        <taxon>Dictyobacter</taxon>
    </lineage>
</organism>
<protein>
    <recommendedName>
        <fullName evidence="1">site-specific DNA-methyltransferase (adenine-specific)</fullName>
        <ecNumber evidence="1">2.1.1.72</ecNumber>
    </recommendedName>
</protein>
<evidence type="ECO:0000256" key="3">
    <source>
        <dbReference type="ARBA" id="ARBA00022679"/>
    </source>
</evidence>
<keyword evidence="3" id="KW-0808">Transferase</keyword>
<dbReference type="PROSITE" id="PS00092">
    <property type="entry name" value="N6_MTASE"/>
    <property type="match status" value="1"/>
</dbReference>
<dbReference type="GO" id="GO:0032259">
    <property type="term" value="P:methylation"/>
    <property type="evidence" value="ECO:0007669"/>
    <property type="project" value="UniProtKB-KW"/>
</dbReference>
<comment type="caution">
    <text evidence="7">The sequence shown here is derived from an EMBL/GenBank/DDBJ whole genome shotgun (WGS) entry which is preliminary data.</text>
</comment>
<reference evidence="8" key="1">
    <citation type="submission" date="2018-12" db="EMBL/GenBank/DDBJ databases">
        <title>Tengunoibacter tsumagoiensis gen. nov., sp. nov., Dictyobacter kobayashii sp. nov., D. alpinus sp. nov., and D. joshuensis sp. nov. and description of Dictyobacteraceae fam. nov. within the order Ktedonobacterales isolated from Tengu-no-mugimeshi.</title>
        <authorList>
            <person name="Wang C.M."/>
            <person name="Zheng Y."/>
            <person name="Sakai Y."/>
            <person name="Toyoda A."/>
            <person name="Minakuchi Y."/>
            <person name="Abe K."/>
            <person name="Yokota A."/>
            <person name="Yabe S."/>
        </authorList>
    </citation>
    <scope>NUCLEOTIDE SEQUENCE [LARGE SCALE GENOMIC DNA]</scope>
    <source>
        <strain evidence="8">Uno16</strain>
    </source>
</reference>
<dbReference type="InterPro" id="IPR002052">
    <property type="entry name" value="DNA_methylase_N6_adenine_CS"/>
</dbReference>
<dbReference type="GO" id="GO:0003676">
    <property type="term" value="F:nucleic acid binding"/>
    <property type="evidence" value="ECO:0007669"/>
    <property type="project" value="InterPro"/>
</dbReference>